<dbReference type="GeneID" id="98050642"/>
<dbReference type="EMBL" id="JACCCZ010000001">
    <property type="protein sequence ID" value="NYG00537.1"/>
    <property type="molecule type" value="Genomic_DNA"/>
</dbReference>
<name>A0A852VVS5_PSEA5</name>
<dbReference type="PANTHER" id="PTHR43747">
    <property type="entry name" value="FAD-BINDING PROTEIN"/>
    <property type="match status" value="1"/>
</dbReference>
<keyword evidence="2" id="KW-0472">Membrane</keyword>
<feature type="transmembrane region" description="Helical" evidence="2">
    <location>
        <begin position="12"/>
        <end position="33"/>
    </location>
</feature>
<dbReference type="Proteomes" id="UP000549695">
    <property type="component" value="Unassembled WGS sequence"/>
</dbReference>
<sequence>MHSECSQYSREVVVQVGIIGAGPAGLLLGAALARRGHAVVAVDPDPGPDTGGRWARRGVMQFHHPHGVRQQMGEALRAELPEAWDACLAAGAEPLAFVLDDGTRLPAGMRVRRETFERALRSVAAREPGLTLRRGHVDRVGVEDGRARGLVVDGEHLPTDLVVDASGRNGRVTRDLGPAPVAGGDTGIAYVSRQYRLHDGAEPGPMSNPLAWEARLDGYQVIVFRHERGIFSVLLVRPAGALHDLRHEAAFTAACRAVPGLCDWTDPDRSAPITPVLPGGRLYNHYRAQPDVGGLVLLGDAVCTTTPMFGRGLATTAMQVRALLDRVDAGDAASFGAWCDAAMLPWVHDHTRSDDHWRRVWSGGDVDLTRRIPSDLILAAAAADPRIAPALGPYLAMLAGPKSLDPVEPLARAVYQGGWRSPLADGPGRDELAEVVRAAVAA</sequence>
<dbReference type="AlphaFoldDB" id="A0A852VVS5"/>
<dbReference type="PANTHER" id="PTHR43747:SF1">
    <property type="entry name" value="SLR1998 PROTEIN"/>
    <property type="match status" value="1"/>
</dbReference>
<keyword evidence="4" id="KW-1185">Reference proteome</keyword>
<keyword evidence="2" id="KW-1133">Transmembrane helix</keyword>
<dbReference type="InterPro" id="IPR036188">
    <property type="entry name" value="FAD/NAD-bd_sf"/>
</dbReference>
<comment type="similarity">
    <text evidence="1">Belongs to the flavin-dependent halogenase family. Bacterial tryptophan halogenase subfamily.</text>
</comment>
<dbReference type="SUPFAM" id="SSF51905">
    <property type="entry name" value="FAD/NAD(P)-binding domain"/>
    <property type="match status" value="1"/>
</dbReference>
<keyword evidence="2" id="KW-0812">Transmembrane</keyword>
<gene>
    <name evidence="3" type="ORF">HDA37_000822</name>
</gene>
<dbReference type="PRINTS" id="PR00420">
    <property type="entry name" value="RNGMNOXGNASE"/>
</dbReference>
<dbReference type="InterPro" id="IPR050816">
    <property type="entry name" value="Flavin-dep_Halogenase_NPB"/>
</dbReference>
<comment type="caution">
    <text evidence="3">The sequence shown here is derived from an EMBL/GenBank/DDBJ whole genome shotgun (WGS) entry which is preliminary data.</text>
</comment>
<evidence type="ECO:0000313" key="4">
    <source>
        <dbReference type="Proteomes" id="UP000549695"/>
    </source>
</evidence>
<dbReference type="Pfam" id="PF05834">
    <property type="entry name" value="Lycopene_cycl"/>
    <property type="match status" value="1"/>
</dbReference>
<evidence type="ECO:0000313" key="3">
    <source>
        <dbReference type="EMBL" id="NYG00537.1"/>
    </source>
</evidence>
<proteinExistence type="inferred from homology"/>
<reference evidence="3 4" key="1">
    <citation type="submission" date="2020-07" db="EMBL/GenBank/DDBJ databases">
        <title>Sequencing the genomes of 1000 actinobacteria strains.</title>
        <authorList>
            <person name="Klenk H.-P."/>
        </authorList>
    </citation>
    <scope>NUCLEOTIDE SEQUENCE [LARGE SCALE GENOMIC DNA]</scope>
    <source>
        <strain evidence="3 4">DSM 44749</strain>
    </source>
</reference>
<protein>
    <submittedName>
        <fullName evidence="3">2-polyprenyl-6-methoxyphenol hydroxylase-like FAD-dependent oxidoreductase</fullName>
    </submittedName>
</protein>
<evidence type="ECO:0000256" key="2">
    <source>
        <dbReference type="SAM" id="Phobius"/>
    </source>
</evidence>
<dbReference type="RefSeq" id="WP_179760290.1">
    <property type="nucleotide sequence ID" value="NZ_BAAAJZ010000005.1"/>
</dbReference>
<organism evidence="3 4">
    <name type="scientific">Pseudonocardia alni</name>
    <name type="common">Amycolata alni</name>
    <dbReference type="NCBI Taxonomy" id="33907"/>
    <lineage>
        <taxon>Bacteria</taxon>
        <taxon>Bacillati</taxon>
        <taxon>Actinomycetota</taxon>
        <taxon>Actinomycetes</taxon>
        <taxon>Pseudonocardiales</taxon>
        <taxon>Pseudonocardiaceae</taxon>
        <taxon>Pseudonocardia</taxon>
    </lineage>
</organism>
<accession>A0A852VVS5</accession>
<dbReference type="Gene3D" id="3.50.50.60">
    <property type="entry name" value="FAD/NAD(P)-binding domain"/>
    <property type="match status" value="1"/>
</dbReference>
<evidence type="ECO:0000256" key="1">
    <source>
        <dbReference type="ARBA" id="ARBA00038396"/>
    </source>
</evidence>